<reference evidence="1 2" key="1">
    <citation type="submission" date="2023-01" db="EMBL/GenBank/DDBJ databases">
        <title>Analysis of 21 Apiospora genomes using comparative genomics revels a genus with tremendous synthesis potential of carbohydrate active enzymes and secondary metabolites.</title>
        <authorList>
            <person name="Sorensen T."/>
        </authorList>
    </citation>
    <scope>NUCLEOTIDE SEQUENCE [LARGE SCALE GENOMIC DNA]</scope>
    <source>
        <strain evidence="1 2">CBS 114990</strain>
    </source>
</reference>
<dbReference type="GeneID" id="92044272"/>
<evidence type="ECO:0008006" key="3">
    <source>
        <dbReference type="Google" id="ProtNLM"/>
    </source>
</evidence>
<evidence type="ECO:0000313" key="2">
    <source>
        <dbReference type="Proteomes" id="UP001433268"/>
    </source>
</evidence>
<protein>
    <recommendedName>
        <fullName evidence="3">BTB domain-containing protein</fullName>
    </recommendedName>
</protein>
<organism evidence="1 2">
    <name type="scientific">Apiospora hydei</name>
    <dbReference type="NCBI Taxonomy" id="1337664"/>
    <lineage>
        <taxon>Eukaryota</taxon>
        <taxon>Fungi</taxon>
        <taxon>Dikarya</taxon>
        <taxon>Ascomycota</taxon>
        <taxon>Pezizomycotina</taxon>
        <taxon>Sordariomycetes</taxon>
        <taxon>Xylariomycetidae</taxon>
        <taxon>Amphisphaeriales</taxon>
        <taxon>Apiosporaceae</taxon>
        <taxon>Apiospora</taxon>
    </lineage>
</organism>
<evidence type="ECO:0000313" key="1">
    <source>
        <dbReference type="EMBL" id="KAK8085626.1"/>
    </source>
</evidence>
<sequence length="226" mass="25614">MNDTTPTTTAAQPNEQPKAINMDLVALRLGDKAFCVSRKGLRWSRYIREILNRADEQVLGAPGDLPWGDRVAPETMEWFLKLLSDLYDNSHDIRSVTIYGPEENRLECLAALPRLQELAELLGCADIPVLVRRTGVKIIRQIHVPQDTDADLKQSVRLFDAAYRAWSDTLVKQWIFMKFCKVVNDIPHAISLEPAISDEFREKALAYHQKSSVEHNVDVTDAIFGV</sequence>
<gene>
    <name evidence="1" type="ORF">PG997_006897</name>
</gene>
<name>A0ABR1WRX1_9PEZI</name>
<dbReference type="EMBL" id="JAQQWN010000005">
    <property type="protein sequence ID" value="KAK8085626.1"/>
    <property type="molecule type" value="Genomic_DNA"/>
</dbReference>
<accession>A0ABR1WRX1</accession>
<proteinExistence type="predicted"/>
<dbReference type="RefSeq" id="XP_066670135.1">
    <property type="nucleotide sequence ID" value="XM_066811212.1"/>
</dbReference>
<dbReference type="Proteomes" id="UP001433268">
    <property type="component" value="Unassembled WGS sequence"/>
</dbReference>
<comment type="caution">
    <text evidence="1">The sequence shown here is derived from an EMBL/GenBank/DDBJ whole genome shotgun (WGS) entry which is preliminary data.</text>
</comment>
<keyword evidence="2" id="KW-1185">Reference proteome</keyword>